<feature type="compositionally biased region" description="Acidic residues" evidence="2">
    <location>
        <begin position="147"/>
        <end position="160"/>
    </location>
</feature>
<feature type="compositionally biased region" description="Polar residues" evidence="2">
    <location>
        <begin position="588"/>
        <end position="620"/>
    </location>
</feature>
<feature type="compositionally biased region" description="Polar residues" evidence="2">
    <location>
        <begin position="507"/>
        <end position="521"/>
    </location>
</feature>
<feature type="region of interest" description="Disordered" evidence="2">
    <location>
        <begin position="1278"/>
        <end position="1358"/>
    </location>
</feature>
<feature type="compositionally biased region" description="Basic and acidic residues" evidence="2">
    <location>
        <begin position="1162"/>
        <end position="1178"/>
    </location>
</feature>
<feature type="compositionally biased region" description="Polar residues" evidence="2">
    <location>
        <begin position="1595"/>
        <end position="1605"/>
    </location>
</feature>
<feature type="compositionally biased region" description="Polar residues" evidence="2">
    <location>
        <begin position="1498"/>
        <end position="1514"/>
    </location>
</feature>
<feature type="region of interest" description="Disordered" evidence="2">
    <location>
        <begin position="200"/>
        <end position="312"/>
    </location>
</feature>
<feature type="compositionally biased region" description="Polar residues" evidence="2">
    <location>
        <begin position="200"/>
        <end position="217"/>
    </location>
</feature>
<evidence type="ECO:0000313" key="4">
    <source>
        <dbReference type="RefSeq" id="XP_026676992.1"/>
    </source>
</evidence>
<feature type="compositionally biased region" description="Polar residues" evidence="2">
    <location>
        <begin position="1179"/>
        <end position="1190"/>
    </location>
</feature>
<accession>A0A3Q0ILC0</accession>
<feature type="region of interest" description="Disordered" evidence="2">
    <location>
        <begin position="1415"/>
        <end position="1610"/>
    </location>
</feature>
<dbReference type="GeneID" id="108251985"/>
<dbReference type="RefSeq" id="XP_026676992.1">
    <property type="nucleotide sequence ID" value="XM_026821191.1"/>
</dbReference>
<evidence type="ECO:0000256" key="2">
    <source>
        <dbReference type="SAM" id="MobiDB-lite"/>
    </source>
</evidence>
<proteinExistence type="predicted"/>
<feature type="compositionally biased region" description="Basic and acidic residues" evidence="2">
    <location>
        <begin position="815"/>
        <end position="824"/>
    </location>
</feature>
<feature type="compositionally biased region" description="Basic and acidic residues" evidence="2">
    <location>
        <begin position="1191"/>
        <end position="1207"/>
    </location>
</feature>
<feature type="region of interest" description="Disordered" evidence="2">
    <location>
        <begin position="810"/>
        <end position="830"/>
    </location>
</feature>
<feature type="region of interest" description="Disordered" evidence="2">
    <location>
        <begin position="1162"/>
        <end position="1253"/>
    </location>
</feature>
<feature type="compositionally biased region" description="Polar residues" evidence="2">
    <location>
        <begin position="1330"/>
        <end position="1354"/>
    </location>
</feature>
<feature type="coiled-coil region" evidence="1">
    <location>
        <begin position="1973"/>
        <end position="2000"/>
    </location>
</feature>
<feature type="compositionally biased region" description="Basic and acidic residues" evidence="2">
    <location>
        <begin position="97"/>
        <end position="132"/>
    </location>
</feature>
<name>A0A3Q0ILC0_DIACI</name>
<feature type="compositionally biased region" description="Polar residues" evidence="2">
    <location>
        <begin position="1546"/>
        <end position="1566"/>
    </location>
</feature>
<feature type="compositionally biased region" description="Basic and acidic residues" evidence="2">
    <location>
        <begin position="1567"/>
        <end position="1582"/>
    </location>
</feature>
<dbReference type="Proteomes" id="UP000079169">
    <property type="component" value="Unplaced"/>
</dbReference>
<feature type="compositionally biased region" description="Polar residues" evidence="2">
    <location>
        <begin position="228"/>
        <end position="287"/>
    </location>
</feature>
<protein>
    <submittedName>
        <fullName evidence="4">Uncharacterized protein LOC108251985</fullName>
    </submittedName>
</protein>
<feature type="region of interest" description="Disordered" evidence="2">
    <location>
        <begin position="1680"/>
        <end position="1749"/>
    </location>
</feature>
<gene>
    <name evidence="4" type="primary">LOC108251985</name>
</gene>
<feature type="region of interest" description="Disordered" evidence="2">
    <location>
        <begin position="97"/>
        <end position="165"/>
    </location>
</feature>
<feature type="compositionally biased region" description="Low complexity" evidence="2">
    <location>
        <begin position="1680"/>
        <end position="1696"/>
    </location>
</feature>
<feature type="compositionally biased region" description="Basic and acidic residues" evidence="2">
    <location>
        <begin position="1480"/>
        <end position="1497"/>
    </location>
</feature>
<evidence type="ECO:0000256" key="1">
    <source>
        <dbReference type="SAM" id="Coils"/>
    </source>
</evidence>
<sequence>MGPNGLLMGPNMLAEPNTQQAQPNMHLGNPPISRHLFPNNHVPMSYNFGPNNFNNFPTMAHIVQNNVHTMINQQNNAINHLVPNLHLLENNLIVRPKNDPESRISDENRKDMIDPKNSDERRMAEMKDGERGGEEDEQSNLNKTLDETDCEEEGDEEEEDHVNQLLNETELDRIYERLNEKIEAINDTYLRKVFKGIHDSSQTVQRHSQSIGSQKSCDSIERHGQAIGSPSSNRSLESVRISSQSFERHSNQPIGSPQSNQSVESCQKSSQISERYQRSQNHQIESNRTIDSHCINDRTIGSSPNTNQINSYQGNQTIGHNLLGAYLNDNLVVQRLTDFQQPRTGDNLGPNTNVNNLNQSLNNQTNMNSLNQSTVNQYSNVNHHLNVQNRCVNNLPQSNMNSQPYVNNQMYPNINNLNPNVHKQNLNVNQIHQVSHQIYSDVTCLPPSNVNTPQAPSVFKDNPAIGAQRTEHYSPFSHLDTSGSPVNSQKPGGGFGCDARSPVSIPPNWNQGFPGQASPNFPGQGLVPGVESLQAAPFQMNTSAFQAFIAHNYFASFMHRAGGLSPAIPMVPLTGQPSYETGEAKPQSPLSNPSQGSRGSRFSATESPLTSQSFNASPSGTPECRDKKTRRHRKEPKGRDSRRSKERKSRNGPAHETGTRNVQKGTDGNDELRRESGQSQLKQCLNECDNCAKTVKNCMENREGNLDLRGDIEVDGHNCLNTTRGTVEDERLNEINSINHKLALTELTPKSAALNACTLIEPDMANLAVNIAHLTLNDQVNHIAGLKDGVEPLQGVPKDILDRVSSLNEAPDGMANREHPHLDGNRVSNTVPSEALPDLESLVSSYEFQNVWNEIDMKKSKMNIILLDLDTASKLINELKQLINLKNNLLTFLVNNKPLRRDVRAKIRLETGSLKIKRESLEHDLCELKRMQEKLNLQKLNMKFKKNRQGDANKQLILFNHLNRMKTDDEPSGNPKRVRKHSRKLVEVGDDEDAFAKRHTRALVDKPSVPAESLSALVNQYAYDHRLIPEGEPESPRDDPMSSNDNTLSTNIDTLWAQIGTTEAKLHTLEEIGKITIKSDEHIEELNKNLGRWTKILGKFEKRIDDEKAKKKQMKNDLVLNLYKIKSIEETFNRERHKSEVLADINSLINKLKPGYLADTLGREKDATESDKTVKPDGNDSSSNATLSKTSDIKVDAQAEPSERGCETAKSNASCTSKDVRTTHNANEGNNECSLTTSPKESKKSVSREQPSLVSEIVNQNTVTTIFTPNVTILTKDPETVANKSTNPDTLCLSDPKQTGPNRTETSSQTDDNTSNLPSTANGAPDKPNGSPQGLTPQGTTPLVESPHGNTNKQTNKKCDVIETLMNGSDKKLDNLLETESSIDTLGSVSMRNYKISNSTEISETALSVAAVSDKSGAATSVGEKPRKKKSSLSRAFSFRKSHNVTASGCPSTERSSEKPAEKERSTTGKKIKNFILNKSGDKNKSTDSVRTKKPDDQLSNCSNQSVRGANNPATGGANDKLSNSSLVARLKNAGKGGDDRKTDPVGTSASQSGTNGHCEQSTRNQDVCRQERNPKAKHDEASSQNQENVHDQTNESSNDTNAEASNVKVKQDALQRKIAELREQKQVIVEKRMKLFPNKCRDHTKSELARKLFYEYEEAIETIDELIEYKANAIWELGNGSDNSRSNGNTNSGPNAAYDTNSRLANIGSKANPNSGSNTGGYANDEHGGQSSKGSYLENNHVKNTPDQCKTKLNNQYITNVGETCHNKHCNMSEPSQNSEFGINPSLQNSYINQVQMGNPNDHAQLNSPTLEHFNTSSGTQIGPNGYSSNTTFGHTHTNNHDQYLGNSTNHFLGNTKQTFAQPLGVQSFTHQLSASKQPVIKQTLSSDNSSFSTVNQAGINYCTPKASDGFNASQKGVENTRPINDLYRTLLARLDARELALVVTKYFHRIVDLRNTTTELDKLVQSLDFKLETKLGALQELELKYELALQERKISNEKALTLVEKEYENRLHWFYRCYCSEPASDPVPCDNAFLLREKNKHLKRRVRYLEAELREAAYQLVPAGGAVVERANQFGDLGREMGLNKTITVENKKLVISTRK</sequence>
<keyword evidence="1" id="KW-0175">Coiled coil</keyword>
<feature type="region of interest" description="Disordered" evidence="2">
    <location>
        <begin position="575"/>
        <end position="675"/>
    </location>
</feature>
<keyword evidence="3" id="KW-1185">Reference proteome</keyword>
<feature type="compositionally biased region" description="Basic residues" evidence="2">
    <location>
        <begin position="627"/>
        <end position="636"/>
    </location>
</feature>
<feature type="compositionally biased region" description="Polar residues" evidence="2">
    <location>
        <begin position="1209"/>
        <end position="1239"/>
    </location>
</feature>
<feature type="compositionally biased region" description="Polar residues" evidence="2">
    <location>
        <begin position="1730"/>
        <end position="1749"/>
    </location>
</feature>
<feature type="compositionally biased region" description="Basic residues" evidence="2">
    <location>
        <begin position="1426"/>
        <end position="1443"/>
    </location>
</feature>
<evidence type="ECO:0000313" key="3">
    <source>
        <dbReference type="Proteomes" id="UP000079169"/>
    </source>
</evidence>
<feature type="region of interest" description="Disordered" evidence="2">
    <location>
        <begin position="1816"/>
        <end position="1850"/>
    </location>
</feature>
<feature type="compositionally biased region" description="Polar residues" evidence="2">
    <location>
        <begin position="1296"/>
        <end position="1322"/>
    </location>
</feature>
<dbReference type="KEGG" id="dci:108251985"/>
<feature type="region of interest" description="Disordered" evidence="2">
    <location>
        <begin position="1"/>
        <end position="24"/>
    </location>
</feature>
<reference evidence="4" key="1">
    <citation type="submission" date="2025-08" db="UniProtKB">
        <authorList>
            <consortium name="RefSeq"/>
        </authorList>
    </citation>
    <scope>IDENTIFICATION</scope>
</reference>
<feature type="compositionally biased region" description="Polar residues" evidence="2">
    <location>
        <begin position="1699"/>
        <end position="1722"/>
    </location>
</feature>
<feature type="compositionally biased region" description="Polar residues" evidence="2">
    <location>
        <begin position="1444"/>
        <end position="1454"/>
    </location>
</feature>
<organism evidence="3 4">
    <name type="scientific">Diaphorina citri</name>
    <name type="common">Asian citrus psyllid</name>
    <dbReference type="NCBI Taxonomy" id="121845"/>
    <lineage>
        <taxon>Eukaryota</taxon>
        <taxon>Metazoa</taxon>
        <taxon>Ecdysozoa</taxon>
        <taxon>Arthropoda</taxon>
        <taxon>Hexapoda</taxon>
        <taxon>Insecta</taxon>
        <taxon>Pterygota</taxon>
        <taxon>Neoptera</taxon>
        <taxon>Paraneoptera</taxon>
        <taxon>Hemiptera</taxon>
        <taxon>Sternorrhyncha</taxon>
        <taxon>Psylloidea</taxon>
        <taxon>Psyllidae</taxon>
        <taxon>Diaphorininae</taxon>
        <taxon>Diaphorina</taxon>
    </lineage>
</organism>
<dbReference type="PaxDb" id="121845-A0A3Q0ILC0"/>
<feature type="compositionally biased region" description="Polar residues" evidence="2">
    <location>
        <begin position="1816"/>
        <end position="1830"/>
    </location>
</feature>
<feature type="region of interest" description="Disordered" evidence="2">
    <location>
        <begin position="503"/>
        <end position="522"/>
    </location>
</feature>
<feature type="compositionally biased region" description="Polar residues" evidence="2">
    <location>
        <begin position="299"/>
        <end position="312"/>
    </location>
</feature>
<feature type="compositionally biased region" description="Basic and acidic residues" evidence="2">
    <location>
        <begin position="1455"/>
        <end position="1467"/>
    </location>
</feature>